<keyword evidence="1" id="KW-1133">Transmembrane helix</keyword>
<protein>
    <submittedName>
        <fullName evidence="2">Uncharacterized protein</fullName>
    </submittedName>
</protein>
<evidence type="ECO:0000313" key="2">
    <source>
        <dbReference type="EMBL" id="GLY78645.1"/>
    </source>
</evidence>
<name>A0A9W6RNW2_9ACTN</name>
<organism evidence="2 3">
    <name type="scientific">Actinoallomurus iriomotensis</name>
    <dbReference type="NCBI Taxonomy" id="478107"/>
    <lineage>
        <taxon>Bacteria</taxon>
        <taxon>Bacillati</taxon>
        <taxon>Actinomycetota</taxon>
        <taxon>Actinomycetes</taxon>
        <taxon>Streptosporangiales</taxon>
        <taxon>Thermomonosporaceae</taxon>
        <taxon>Actinoallomurus</taxon>
    </lineage>
</organism>
<evidence type="ECO:0000256" key="1">
    <source>
        <dbReference type="SAM" id="Phobius"/>
    </source>
</evidence>
<reference evidence="2" key="1">
    <citation type="submission" date="2023-03" db="EMBL/GenBank/DDBJ databases">
        <title>Actinoallomurus iriomotensis NBRC 103681.</title>
        <authorList>
            <person name="Ichikawa N."/>
            <person name="Sato H."/>
            <person name="Tonouchi N."/>
        </authorList>
    </citation>
    <scope>NUCLEOTIDE SEQUENCE</scope>
    <source>
        <strain evidence="2">NBRC 103681</strain>
    </source>
</reference>
<keyword evidence="1" id="KW-0472">Membrane</keyword>
<sequence>MASVRSVLRAMTRLDDRMLGRWLDRRPPPLRTAITITVLTVIAAVLLTVLIGNATPLKAASFGLIVSWSIRIFSTRPRG</sequence>
<evidence type="ECO:0000313" key="3">
    <source>
        <dbReference type="Proteomes" id="UP001165135"/>
    </source>
</evidence>
<keyword evidence="1" id="KW-0812">Transmembrane</keyword>
<dbReference type="EMBL" id="BSTJ01000009">
    <property type="protein sequence ID" value="GLY78645.1"/>
    <property type="molecule type" value="Genomic_DNA"/>
</dbReference>
<gene>
    <name evidence="2" type="ORF">Airi01_069120</name>
</gene>
<dbReference type="Proteomes" id="UP001165135">
    <property type="component" value="Unassembled WGS sequence"/>
</dbReference>
<feature type="transmembrane region" description="Helical" evidence="1">
    <location>
        <begin position="30"/>
        <end position="51"/>
    </location>
</feature>
<dbReference type="AlphaFoldDB" id="A0A9W6RNW2"/>
<accession>A0A9W6RNW2</accession>
<proteinExistence type="predicted"/>
<comment type="caution">
    <text evidence="2">The sequence shown here is derived from an EMBL/GenBank/DDBJ whole genome shotgun (WGS) entry which is preliminary data.</text>
</comment>